<keyword evidence="1" id="KW-0812">Transmembrane</keyword>
<reference evidence="2" key="1">
    <citation type="submission" date="2021-01" db="EMBL/GenBank/DDBJ databases">
        <authorList>
            <consortium name="Genoscope - CEA"/>
            <person name="William W."/>
        </authorList>
    </citation>
    <scope>NUCLEOTIDE SEQUENCE</scope>
</reference>
<evidence type="ECO:0000313" key="2">
    <source>
        <dbReference type="EMBL" id="CAD8057913.1"/>
    </source>
</evidence>
<dbReference type="EMBL" id="CAJJDN010000011">
    <property type="protein sequence ID" value="CAD8057913.1"/>
    <property type="molecule type" value="Genomic_DNA"/>
</dbReference>
<accession>A0A8S1KWG6</accession>
<keyword evidence="1" id="KW-0472">Membrane</keyword>
<feature type="transmembrane region" description="Helical" evidence="1">
    <location>
        <begin position="402"/>
        <end position="425"/>
    </location>
</feature>
<feature type="transmembrane region" description="Helical" evidence="1">
    <location>
        <begin position="376"/>
        <end position="396"/>
    </location>
</feature>
<feature type="transmembrane region" description="Helical" evidence="1">
    <location>
        <begin position="36"/>
        <end position="58"/>
    </location>
</feature>
<feature type="transmembrane region" description="Helical" evidence="1">
    <location>
        <begin position="319"/>
        <end position="343"/>
    </location>
</feature>
<sequence length="477" mass="56746">MKQYKFHFRSLLICLISLIAYYSVCVHLYLNVSPHWIWSLYLSPIFVISVILFSLFYVSVANQQQIQSDSEQDFCITVILLTFMLIWWPIFIIIYLQIFGYILIPFEADTGYLIKRNTSKYYNEEYDTMIFNLSNNQQGIGCYSNQNDASIVEYPLPYKYYYYGNDIKLPSWFCLPYDTIIQEKELIKLYASKDQIIDDMRIITFQYPNYINQSFWIAFITTIFQFACIFSSILLLAILLIIDQHSIESSIRKPSRKKRIINFILSFTLYVFMISCNNLIITIVSLLVGLLFLIWSLFNKIHDHFYQMIKGMYKMVTHWIQYIPITVIAIILIVIYVIFILLVSQCVIHFKIFLCRHFVALWKGQIEEQLEGYDKFINKLTVLTWIWNIILIVLLVTQSNSLPLMVISIILSVVQLINIPIVLLFTNKHSIFEQQWCIYYTNYKIINQQCTDHEQQNQFPMELREIELNIQEEKNCK</sequence>
<organism evidence="2 3">
    <name type="scientific">Paramecium sonneborni</name>
    <dbReference type="NCBI Taxonomy" id="65129"/>
    <lineage>
        <taxon>Eukaryota</taxon>
        <taxon>Sar</taxon>
        <taxon>Alveolata</taxon>
        <taxon>Ciliophora</taxon>
        <taxon>Intramacronucleata</taxon>
        <taxon>Oligohymenophorea</taxon>
        <taxon>Peniculida</taxon>
        <taxon>Parameciidae</taxon>
        <taxon>Paramecium</taxon>
    </lineage>
</organism>
<feature type="transmembrane region" description="Helical" evidence="1">
    <location>
        <begin position="78"/>
        <end position="104"/>
    </location>
</feature>
<evidence type="ECO:0008006" key="4">
    <source>
        <dbReference type="Google" id="ProtNLM"/>
    </source>
</evidence>
<name>A0A8S1KWG6_9CILI</name>
<keyword evidence="1" id="KW-1133">Transmembrane helix</keyword>
<keyword evidence="3" id="KW-1185">Reference proteome</keyword>
<protein>
    <recommendedName>
        <fullName evidence="4">Transmembrane protein</fullName>
    </recommendedName>
</protein>
<gene>
    <name evidence="2" type="ORF">PSON_ATCC_30995.1.T0110455</name>
</gene>
<evidence type="ECO:0000256" key="1">
    <source>
        <dbReference type="SAM" id="Phobius"/>
    </source>
</evidence>
<dbReference type="AlphaFoldDB" id="A0A8S1KWG6"/>
<dbReference type="Proteomes" id="UP000692954">
    <property type="component" value="Unassembled WGS sequence"/>
</dbReference>
<proteinExistence type="predicted"/>
<evidence type="ECO:0000313" key="3">
    <source>
        <dbReference type="Proteomes" id="UP000692954"/>
    </source>
</evidence>
<feature type="transmembrane region" description="Helical" evidence="1">
    <location>
        <begin position="215"/>
        <end position="242"/>
    </location>
</feature>
<feature type="transmembrane region" description="Helical" evidence="1">
    <location>
        <begin position="263"/>
        <end position="295"/>
    </location>
</feature>
<comment type="caution">
    <text evidence="2">The sequence shown here is derived from an EMBL/GenBank/DDBJ whole genome shotgun (WGS) entry which is preliminary data.</text>
</comment>
<feature type="transmembrane region" description="Helical" evidence="1">
    <location>
        <begin position="12"/>
        <end position="30"/>
    </location>
</feature>